<name>A0A7X6I1Q8_9ENTE</name>
<dbReference type="Pfam" id="PF09234">
    <property type="entry name" value="DUF1963"/>
    <property type="match status" value="1"/>
</dbReference>
<dbReference type="InterPro" id="IPR035948">
    <property type="entry name" value="YwqG-like_sf"/>
</dbReference>
<reference evidence="1 2" key="1">
    <citation type="submission" date="2020-03" db="EMBL/GenBank/DDBJ databases">
        <title>Bacterial samples isolated from urine from healthy bovine heifers (Gyr breed).</title>
        <authorList>
            <person name="Giannattasio-Ferraz S."/>
            <person name="Maskeri L."/>
            <person name="Penido A."/>
            <person name="Barbosa-Stancioli E.F."/>
            <person name="Putonti C."/>
        </authorList>
    </citation>
    <scope>NUCLEOTIDE SEQUENCE [LARGE SCALE GENOMIC DNA]</scope>
    <source>
        <strain evidence="1 2">UFMG-H7</strain>
    </source>
</reference>
<dbReference type="RefSeq" id="WP_167805987.1">
    <property type="nucleotide sequence ID" value="NZ_JAAVMB010000001.1"/>
</dbReference>
<dbReference type="EMBL" id="JAAVMB010000001">
    <property type="protein sequence ID" value="NKC66611.1"/>
    <property type="molecule type" value="Genomic_DNA"/>
</dbReference>
<dbReference type="PANTHER" id="PTHR36436">
    <property type="entry name" value="SLL5081 PROTEIN"/>
    <property type="match status" value="1"/>
</dbReference>
<evidence type="ECO:0000313" key="1">
    <source>
        <dbReference type="EMBL" id="NKC66611.1"/>
    </source>
</evidence>
<gene>
    <name evidence="1" type="ORF">HED35_00785</name>
</gene>
<accession>A0A7X6I1Q8</accession>
<evidence type="ECO:0000313" key="2">
    <source>
        <dbReference type="Proteomes" id="UP000521358"/>
    </source>
</evidence>
<sequence length="270" mass="31189">MKRLQEILEDNKGQYELFEKTEKDILSLSFVKETNISLKASKVGGVGYLPKETDYPKTKEGVPLKLLAQINFSEMPNLSPYPTEGILAFYVNTFDDLLGMDFDNQLNQDGFRVLYFDDITKESHSKEEMISLLEDVRKESYDVVEEELLVKGELTTQFLVTDSLDFEKEFGQGWDDYLESHFPEKHDKIADMIFELDSVGGSLLGGYPFFTQEDPRKYIENISQTELLFQLDTDSQGIMWGDSGVGNFFISKEDLKNKDFSNVFYNWDCY</sequence>
<proteinExistence type="predicted"/>
<dbReference type="Proteomes" id="UP000521358">
    <property type="component" value="Unassembled WGS sequence"/>
</dbReference>
<dbReference type="SUPFAM" id="SSF103032">
    <property type="entry name" value="Hypothetical protein YwqG"/>
    <property type="match status" value="1"/>
</dbReference>
<dbReference type="Gene3D" id="2.30.320.10">
    <property type="entry name" value="YwqG-like"/>
    <property type="match status" value="1"/>
</dbReference>
<comment type="caution">
    <text evidence="1">The sequence shown here is derived from an EMBL/GenBank/DDBJ whole genome shotgun (WGS) entry which is preliminary data.</text>
</comment>
<organism evidence="1 2">
    <name type="scientific">Vagococcus fluvialis</name>
    <dbReference type="NCBI Taxonomy" id="2738"/>
    <lineage>
        <taxon>Bacteria</taxon>
        <taxon>Bacillati</taxon>
        <taxon>Bacillota</taxon>
        <taxon>Bacilli</taxon>
        <taxon>Lactobacillales</taxon>
        <taxon>Enterococcaceae</taxon>
        <taxon>Vagococcus</taxon>
    </lineage>
</organism>
<protein>
    <submittedName>
        <fullName evidence="1">DUF1963 domain-containing protein</fullName>
    </submittedName>
</protein>
<dbReference type="AlphaFoldDB" id="A0A7X6I1Q8"/>
<dbReference type="InterPro" id="IPR015315">
    <property type="entry name" value="DUF1963"/>
</dbReference>
<dbReference type="PANTHER" id="PTHR36436:SF6">
    <property type="entry name" value="SLL5081 PROTEIN"/>
    <property type="match status" value="1"/>
</dbReference>